<feature type="repeat" description="RCC1" evidence="2">
    <location>
        <begin position="246"/>
        <end position="298"/>
    </location>
</feature>
<evidence type="ECO:0000256" key="1">
    <source>
        <dbReference type="ARBA" id="ARBA00022737"/>
    </source>
</evidence>
<gene>
    <name evidence="4" type="ORF">M9Y10_023857</name>
</gene>
<keyword evidence="3" id="KW-0175">Coiled coil</keyword>
<dbReference type="PANTHER" id="PTHR45622">
    <property type="entry name" value="UBIQUITIN-PROTEIN LIGASE E3A-RELATED"/>
    <property type="match status" value="1"/>
</dbReference>
<name>A0ABR2KWC7_9EUKA</name>
<dbReference type="InterPro" id="IPR000408">
    <property type="entry name" value="Reg_chr_condens"/>
</dbReference>
<feature type="coiled-coil region" evidence="3">
    <location>
        <begin position="431"/>
        <end position="458"/>
    </location>
</feature>
<dbReference type="InterPro" id="IPR051709">
    <property type="entry name" value="Ub-ligase/GTPase-reg"/>
</dbReference>
<reference evidence="4 5" key="1">
    <citation type="submission" date="2024-04" db="EMBL/GenBank/DDBJ databases">
        <title>Tritrichomonas musculus Genome.</title>
        <authorList>
            <person name="Alves-Ferreira E."/>
            <person name="Grigg M."/>
            <person name="Lorenzi H."/>
            <person name="Galac M."/>
        </authorList>
    </citation>
    <scope>NUCLEOTIDE SEQUENCE [LARGE SCALE GENOMIC DNA]</scope>
    <source>
        <strain evidence="4 5">EAF2021</strain>
    </source>
</reference>
<evidence type="ECO:0000313" key="4">
    <source>
        <dbReference type="EMBL" id="KAK8895394.1"/>
    </source>
</evidence>
<comment type="caution">
    <text evidence="4">The sequence shown here is derived from an EMBL/GenBank/DDBJ whole genome shotgun (WGS) entry which is preliminary data.</text>
</comment>
<evidence type="ECO:0000256" key="3">
    <source>
        <dbReference type="SAM" id="Coils"/>
    </source>
</evidence>
<dbReference type="PANTHER" id="PTHR45622:SF70">
    <property type="entry name" value="SECRETION-REGULATING GUANINE NUCLEOTIDE EXCHANGE FACTOR"/>
    <property type="match status" value="1"/>
</dbReference>
<evidence type="ECO:0000313" key="5">
    <source>
        <dbReference type="Proteomes" id="UP001470230"/>
    </source>
</evidence>
<protein>
    <submittedName>
        <fullName evidence="4">Uncharacterized protein</fullName>
    </submittedName>
</protein>
<dbReference type="InterPro" id="IPR009091">
    <property type="entry name" value="RCC1/BLIP-II"/>
</dbReference>
<dbReference type="Proteomes" id="UP001470230">
    <property type="component" value="Unassembled WGS sequence"/>
</dbReference>
<dbReference type="Gene3D" id="2.130.10.30">
    <property type="entry name" value="Regulator of chromosome condensation 1/beta-lactamase-inhibitor protein II"/>
    <property type="match status" value="2"/>
</dbReference>
<evidence type="ECO:0000256" key="2">
    <source>
        <dbReference type="PROSITE-ProRule" id="PRU00235"/>
    </source>
</evidence>
<dbReference type="PROSITE" id="PS50012">
    <property type="entry name" value="RCC1_3"/>
    <property type="match status" value="1"/>
</dbReference>
<accession>A0ABR2KWC7</accession>
<proteinExistence type="predicted"/>
<organism evidence="4 5">
    <name type="scientific">Tritrichomonas musculus</name>
    <dbReference type="NCBI Taxonomy" id="1915356"/>
    <lineage>
        <taxon>Eukaryota</taxon>
        <taxon>Metamonada</taxon>
        <taxon>Parabasalia</taxon>
        <taxon>Tritrichomonadida</taxon>
        <taxon>Tritrichomonadidae</taxon>
        <taxon>Tritrichomonas</taxon>
    </lineage>
</organism>
<dbReference type="EMBL" id="JAPFFF010000003">
    <property type="protein sequence ID" value="KAK8895394.1"/>
    <property type="molecule type" value="Genomic_DNA"/>
</dbReference>
<dbReference type="Pfam" id="PF00415">
    <property type="entry name" value="RCC1"/>
    <property type="match status" value="1"/>
</dbReference>
<sequence length="476" mass="52650">MLVCGYNSLFQLGEQANNKNANGSPINSPPCKSHLNISSLLSFSSYWDNSIWITEDGDAYAVGSNCFGQISVSIPKKTLLKDTKVYIGNKSEHRYKFLSAVCGEYYTLYQVADERSPNHSKLVYMYRYKVPLFLNISGRIPKKLYGGKETAAVIDTEGSILIITKSVLSSPKVAIEPISLSDNDRAVKVACCDEFVLALSAGGKLFEYSLINPGQRKFMEVSELKGLKFTDVSGTFFHCFAVTCDGRVLGRGPNDCCQLGLKKDVKSANQFIPIDSLKKFKIQKAFAGCSHSLFLTIEGKVIVCGKNYYGELMLLSGPSREYVYPPVEAAVTGNATFCFAGCCTSFVLVDTEVPANCPNMKIEEFVRSRDFTKSAKKSSLDAIVEEEEVNDETLTEVFDVSIDTNEEITVDDRLNEEEEEAASPVNKSDPLKDKERQIALLKLELALAKKEIAILNQKNQEIVDSSNDHLDVNDDI</sequence>
<keyword evidence="5" id="KW-1185">Reference proteome</keyword>
<keyword evidence="1" id="KW-0677">Repeat</keyword>
<dbReference type="SUPFAM" id="SSF50985">
    <property type="entry name" value="RCC1/BLIP-II"/>
    <property type="match status" value="1"/>
</dbReference>